<dbReference type="GO" id="GO:0006432">
    <property type="term" value="P:phenylalanyl-tRNA aminoacylation"/>
    <property type="evidence" value="ECO:0007669"/>
    <property type="project" value="UniProtKB-UniRule"/>
</dbReference>
<dbReference type="GO" id="GO:0000287">
    <property type="term" value="F:magnesium ion binding"/>
    <property type="evidence" value="ECO:0007669"/>
    <property type="project" value="UniProtKB-UniRule"/>
</dbReference>
<keyword evidence="5 13" id="KW-0436">Ligase</keyword>
<comment type="cofactor">
    <cofactor evidence="13">
        <name>Mg(2+)</name>
        <dbReference type="ChEBI" id="CHEBI:18420"/>
    </cofactor>
    <text evidence="13">Binds 2 magnesium ions per tetramer.</text>
</comment>
<dbReference type="Gene3D" id="3.30.930.10">
    <property type="entry name" value="Bira Bifunctional Protein, Domain 2"/>
    <property type="match status" value="1"/>
</dbReference>
<sequence>MPGTDAIKHILNTQSATTYQNFTDLQSMIENERKNLVEVIGLHGKRIPQLDIFTQELIEEIRIRFSGKKSPLQDWLKSLKNIPAEERKPAGALINQLKQEIEQSLKFFFMTWRHEDEAKRLSGETVDITLPLPKQNIGSRHPVTTLMRDLMEPFHRMGFTVIDGPEIDNNFYNFDSLNVVKDHPAREMQDTFFLASEWVLRTHTSNAQSHAMLERQLPLKIVCPGCVYRNEYDMTHLPSFRQIECLVVDKGIHMGHLRHTINEMLNAAFGRPVKLRFRSSYFPFTEPSAEVDVECQQCFGKGCRSCKHTGWSEIGGCGLVNRKVLENCGIDTKVYSGFALGFGVDRMAKDRFAIADLRSMLDGDVAFLKSFSLS</sequence>
<keyword evidence="8 13" id="KW-0067">ATP-binding</keyword>
<dbReference type="InterPro" id="IPR004529">
    <property type="entry name" value="Phe-tRNA-synth_IIc_asu"/>
</dbReference>
<evidence type="ECO:0000256" key="12">
    <source>
        <dbReference type="ARBA" id="ARBA00049255"/>
    </source>
</evidence>
<evidence type="ECO:0000256" key="7">
    <source>
        <dbReference type="ARBA" id="ARBA00022741"/>
    </source>
</evidence>
<evidence type="ECO:0000256" key="1">
    <source>
        <dbReference type="ARBA" id="ARBA00004496"/>
    </source>
</evidence>
<dbReference type="HAMAP" id="MF_00281">
    <property type="entry name" value="Phe_tRNA_synth_alpha1"/>
    <property type="match status" value="1"/>
</dbReference>
<comment type="catalytic activity">
    <reaction evidence="12 13">
        <text>tRNA(Phe) + L-phenylalanine + ATP = L-phenylalanyl-tRNA(Phe) + AMP + diphosphate + H(+)</text>
        <dbReference type="Rhea" id="RHEA:19413"/>
        <dbReference type="Rhea" id="RHEA-COMP:9668"/>
        <dbReference type="Rhea" id="RHEA-COMP:9699"/>
        <dbReference type="ChEBI" id="CHEBI:15378"/>
        <dbReference type="ChEBI" id="CHEBI:30616"/>
        <dbReference type="ChEBI" id="CHEBI:33019"/>
        <dbReference type="ChEBI" id="CHEBI:58095"/>
        <dbReference type="ChEBI" id="CHEBI:78442"/>
        <dbReference type="ChEBI" id="CHEBI:78531"/>
        <dbReference type="ChEBI" id="CHEBI:456215"/>
        <dbReference type="EC" id="6.1.1.20"/>
    </reaction>
</comment>
<dbReference type="Pfam" id="PF02912">
    <property type="entry name" value="Phe_tRNA-synt_N"/>
    <property type="match status" value="1"/>
</dbReference>
<accession>A0A369KRE1</accession>
<evidence type="ECO:0000313" key="15">
    <source>
        <dbReference type="EMBL" id="RDB35275.1"/>
    </source>
</evidence>
<evidence type="ECO:0000256" key="6">
    <source>
        <dbReference type="ARBA" id="ARBA00022723"/>
    </source>
</evidence>
<comment type="subcellular location">
    <subcellularLocation>
        <location evidence="1 13">Cytoplasm</location>
    </subcellularLocation>
</comment>
<keyword evidence="11 13" id="KW-0030">Aminoacyl-tRNA synthetase</keyword>
<dbReference type="NCBIfam" id="TIGR00468">
    <property type="entry name" value="pheS"/>
    <property type="match status" value="1"/>
</dbReference>
<evidence type="ECO:0000256" key="5">
    <source>
        <dbReference type="ARBA" id="ARBA00022598"/>
    </source>
</evidence>
<proteinExistence type="inferred from homology"/>
<dbReference type="EMBL" id="QOVW01000092">
    <property type="protein sequence ID" value="RDB35275.1"/>
    <property type="molecule type" value="Genomic_DNA"/>
</dbReference>
<evidence type="ECO:0000256" key="4">
    <source>
        <dbReference type="ARBA" id="ARBA00022490"/>
    </source>
</evidence>
<dbReference type="InterPro" id="IPR006195">
    <property type="entry name" value="aa-tRNA-synth_II"/>
</dbReference>
<comment type="caution">
    <text evidence="15">The sequence shown here is derived from an EMBL/GenBank/DDBJ whole genome shotgun (WGS) entry which is preliminary data.</text>
</comment>
<keyword evidence="16" id="KW-1185">Reference proteome</keyword>
<dbReference type="AlphaFoldDB" id="A0A369KRE1"/>
<dbReference type="PANTHER" id="PTHR11538:SF41">
    <property type="entry name" value="PHENYLALANINE--TRNA LIGASE, MITOCHONDRIAL"/>
    <property type="match status" value="1"/>
</dbReference>
<dbReference type="GO" id="GO:0005737">
    <property type="term" value="C:cytoplasm"/>
    <property type="evidence" value="ECO:0007669"/>
    <property type="project" value="UniProtKB-SubCell"/>
</dbReference>
<evidence type="ECO:0000256" key="9">
    <source>
        <dbReference type="ARBA" id="ARBA00022842"/>
    </source>
</evidence>
<feature type="domain" description="Aminoacyl-transfer RNA synthetases class-II family profile" evidence="14">
    <location>
        <begin position="144"/>
        <end position="348"/>
    </location>
</feature>
<protein>
    <recommendedName>
        <fullName evidence="13">Phenylalanine--tRNA ligase alpha subunit</fullName>
        <ecNumber evidence="13">6.1.1.20</ecNumber>
    </recommendedName>
    <alternativeName>
        <fullName evidence="13">Phenylalanyl-tRNA synthetase alpha subunit</fullName>
        <shortName evidence="13">PheRS</shortName>
    </alternativeName>
</protein>
<evidence type="ECO:0000256" key="8">
    <source>
        <dbReference type="ARBA" id="ARBA00022840"/>
    </source>
</evidence>
<feature type="binding site" evidence="13">
    <location>
        <position position="286"/>
    </location>
    <ligand>
        <name>Mg(2+)</name>
        <dbReference type="ChEBI" id="CHEBI:18420"/>
        <note>shared with beta subunit</note>
    </ligand>
</feature>
<dbReference type="GO" id="GO:0005524">
    <property type="term" value="F:ATP binding"/>
    <property type="evidence" value="ECO:0007669"/>
    <property type="project" value="UniProtKB-UniRule"/>
</dbReference>
<keyword evidence="7 13" id="KW-0547">Nucleotide-binding</keyword>
<dbReference type="GO" id="GO:0000049">
    <property type="term" value="F:tRNA binding"/>
    <property type="evidence" value="ECO:0007669"/>
    <property type="project" value="InterPro"/>
</dbReference>
<comment type="subunit">
    <text evidence="3 13">Tetramer of two alpha and two beta subunits.</text>
</comment>
<keyword evidence="9 13" id="KW-0460">Magnesium</keyword>
<keyword evidence="6 13" id="KW-0479">Metal-binding</keyword>
<keyword evidence="10 13" id="KW-0648">Protein biosynthesis</keyword>
<evidence type="ECO:0000256" key="2">
    <source>
        <dbReference type="ARBA" id="ARBA00010207"/>
    </source>
</evidence>
<organism evidence="15 16">
    <name type="scientific">Spirobacillus cienkowskii</name>
    <dbReference type="NCBI Taxonomy" id="495820"/>
    <lineage>
        <taxon>Bacteria</taxon>
        <taxon>Pseudomonadati</taxon>
        <taxon>Bdellovibrionota</taxon>
        <taxon>Oligoflexia</taxon>
        <taxon>Silvanigrellales</taxon>
        <taxon>Spirobacillus</taxon>
    </lineage>
</organism>
<keyword evidence="4 13" id="KW-0963">Cytoplasm</keyword>
<evidence type="ECO:0000256" key="13">
    <source>
        <dbReference type="HAMAP-Rule" id="MF_00281"/>
    </source>
</evidence>
<evidence type="ECO:0000256" key="11">
    <source>
        <dbReference type="ARBA" id="ARBA00023146"/>
    </source>
</evidence>
<dbReference type="Proteomes" id="UP000253934">
    <property type="component" value="Unassembled WGS sequence"/>
</dbReference>
<dbReference type="GO" id="GO:0004826">
    <property type="term" value="F:phenylalanine-tRNA ligase activity"/>
    <property type="evidence" value="ECO:0007669"/>
    <property type="project" value="UniProtKB-UniRule"/>
</dbReference>
<dbReference type="InterPro" id="IPR004188">
    <property type="entry name" value="Phe-tRNA_ligase_II_N"/>
</dbReference>
<dbReference type="InterPro" id="IPR002319">
    <property type="entry name" value="Phenylalanyl-tRNA_Synthase"/>
</dbReference>
<dbReference type="CDD" id="cd00496">
    <property type="entry name" value="PheRS_alpha_core"/>
    <property type="match status" value="1"/>
</dbReference>
<comment type="similarity">
    <text evidence="2 13">Belongs to the class-II aminoacyl-tRNA synthetase family. Phe-tRNA synthetase alpha subunit type 1 subfamily.</text>
</comment>
<dbReference type="EC" id="6.1.1.20" evidence="13"/>
<evidence type="ECO:0000313" key="16">
    <source>
        <dbReference type="Proteomes" id="UP000253934"/>
    </source>
</evidence>
<dbReference type="InterPro" id="IPR010978">
    <property type="entry name" value="tRNA-bd_arm"/>
</dbReference>
<evidence type="ECO:0000259" key="14">
    <source>
        <dbReference type="PROSITE" id="PS50862"/>
    </source>
</evidence>
<dbReference type="SUPFAM" id="SSF46589">
    <property type="entry name" value="tRNA-binding arm"/>
    <property type="match status" value="1"/>
</dbReference>
<dbReference type="Pfam" id="PF01409">
    <property type="entry name" value="tRNA-synt_2d"/>
    <property type="match status" value="1"/>
</dbReference>
<dbReference type="InterPro" id="IPR045864">
    <property type="entry name" value="aa-tRNA-synth_II/BPL/LPL"/>
</dbReference>
<gene>
    <name evidence="13" type="primary">pheS</name>
    <name evidence="15" type="ORF">DCC88_10970</name>
</gene>
<evidence type="ECO:0000256" key="10">
    <source>
        <dbReference type="ARBA" id="ARBA00022917"/>
    </source>
</evidence>
<reference evidence="15" key="1">
    <citation type="submission" date="2018-04" db="EMBL/GenBank/DDBJ databases">
        <title>Draft genome sequence of the Candidatus Spirobacillus cienkowskii, a pathogen of freshwater Daphnia species, reconstructed from hemolymph metagenomic reads.</title>
        <authorList>
            <person name="Bresciani L."/>
            <person name="Lemos L.N."/>
            <person name="Wale N."/>
            <person name="Lin J.Y."/>
            <person name="Fernandes G.R."/>
            <person name="Duffy M.A."/>
            <person name="Rodrigues J.M."/>
        </authorList>
    </citation>
    <scope>NUCLEOTIDE SEQUENCE [LARGE SCALE GENOMIC DNA]</scope>
    <source>
        <strain evidence="15">Binning01</strain>
    </source>
</reference>
<dbReference type="InterPro" id="IPR022911">
    <property type="entry name" value="Phe_tRNA_ligase_alpha1_bac"/>
</dbReference>
<dbReference type="PANTHER" id="PTHR11538">
    <property type="entry name" value="PHENYLALANYL-TRNA SYNTHETASE"/>
    <property type="match status" value="1"/>
</dbReference>
<dbReference type="SUPFAM" id="SSF55681">
    <property type="entry name" value="Class II aaRS and biotin synthetases"/>
    <property type="match status" value="1"/>
</dbReference>
<dbReference type="PROSITE" id="PS50862">
    <property type="entry name" value="AA_TRNA_LIGASE_II"/>
    <property type="match status" value="1"/>
</dbReference>
<name>A0A369KRE1_9BACT</name>
<evidence type="ECO:0000256" key="3">
    <source>
        <dbReference type="ARBA" id="ARBA00011209"/>
    </source>
</evidence>